<proteinExistence type="predicted"/>
<dbReference type="Proteomes" id="UP000442109">
    <property type="component" value="Unassembled WGS sequence"/>
</dbReference>
<accession>A0A844LWW2</accession>
<comment type="caution">
    <text evidence="2">The sequence shown here is derived from an EMBL/GenBank/DDBJ whole genome shotgun (WGS) entry which is preliminary data.</text>
</comment>
<evidence type="ECO:0000313" key="2">
    <source>
        <dbReference type="EMBL" id="MUG31336.1"/>
    </source>
</evidence>
<feature type="compositionally biased region" description="Low complexity" evidence="1">
    <location>
        <begin position="88"/>
        <end position="121"/>
    </location>
</feature>
<gene>
    <name evidence="2" type="ORF">GB996_00825</name>
</gene>
<keyword evidence="3" id="KW-1185">Reference proteome</keyword>
<sequence length="224" mass="23437">MLSSSVLAPTKKLIMATCLCSALVGLYGCQKTDETTKDTDSNAAQSSTASQPADTVPSTEVQTMDTQSQTVEDVNDGADTEIIDAQAMQQEQSQQAPAINTDPTNADSSAGATASTTKNAAPTSETQVTDVEYKDGQGRSVYVTFQTSATATLQANLMMPSGKRVLLTAPTGQGNNPTYRSIDGSIELVTHGGGNNIDLIYQGKPINFTAVDSDTEVIKPQKSS</sequence>
<dbReference type="EMBL" id="WFKQ01000001">
    <property type="protein sequence ID" value="MUG31336.1"/>
    <property type="molecule type" value="Genomic_DNA"/>
</dbReference>
<evidence type="ECO:0000313" key="3">
    <source>
        <dbReference type="Proteomes" id="UP000442109"/>
    </source>
</evidence>
<feature type="region of interest" description="Disordered" evidence="1">
    <location>
        <begin position="34"/>
        <end position="71"/>
    </location>
</feature>
<feature type="region of interest" description="Disordered" evidence="1">
    <location>
        <begin position="88"/>
        <end position="129"/>
    </location>
</feature>
<dbReference type="OrthoDB" id="6657937at2"/>
<name>A0A844LWW2_9GAMM</name>
<evidence type="ECO:0000256" key="1">
    <source>
        <dbReference type="SAM" id="MobiDB-lite"/>
    </source>
</evidence>
<dbReference type="AlphaFoldDB" id="A0A844LWW2"/>
<reference evidence="2 3" key="1">
    <citation type="journal article" date="2019" name="PLoS ONE">
        <title>Pup mortality in New Zealand sea lions (Phocarctos hookeri) at Enderby Island, Auckland Islands, 2013-18.</title>
        <authorList>
            <person name="Michael S.A."/>
            <person name="Hayman D.T.S."/>
            <person name="Gray R."/>
            <person name="Zhang J."/>
            <person name="Rogers L."/>
            <person name="Roe W.D."/>
        </authorList>
    </citation>
    <scope>NUCLEOTIDE SEQUENCE [LARGE SCALE GENOMIC DNA]</scope>
    <source>
        <strain evidence="2 3">SM868</strain>
    </source>
</reference>
<feature type="compositionally biased region" description="Polar residues" evidence="1">
    <location>
        <begin position="41"/>
        <end position="71"/>
    </location>
</feature>
<organism evidence="2 3">
    <name type="scientific">Psychrobacter sanguinis</name>
    <dbReference type="NCBI Taxonomy" id="861445"/>
    <lineage>
        <taxon>Bacteria</taxon>
        <taxon>Pseudomonadati</taxon>
        <taxon>Pseudomonadota</taxon>
        <taxon>Gammaproteobacteria</taxon>
        <taxon>Moraxellales</taxon>
        <taxon>Moraxellaceae</taxon>
        <taxon>Psychrobacter</taxon>
    </lineage>
</organism>
<dbReference type="RefSeq" id="WP_155586587.1">
    <property type="nucleotide sequence ID" value="NZ_WFKQ01000001.1"/>
</dbReference>
<protein>
    <submittedName>
        <fullName evidence="2">Uncharacterized protein</fullName>
    </submittedName>
</protein>